<comment type="caution">
    <text evidence="2">The sequence shown here is derived from an EMBL/GenBank/DDBJ whole genome shotgun (WGS) entry which is preliminary data.</text>
</comment>
<reference evidence="2 3" key="1">
    <citation type="submission" date="2024-06" db="EMBL/GenBank/DDBJ databases">
        <authorList>
            <person name="Woo H."/>
        </authorList>
    </citation>
    <scope>NUCLEOTIDE SEQUENCE [LARGE SCALE GENOMIC DNA]</scope>
    <source>
        <strain evidence="2 3">S2-g</strain>
    </source>
</reference>
<dbReference type="Proteomes" id="UP001556170">
    <property type="component" value="Unassembled WGS sequence"/>
</dbReference>
<feature type="compositionally biased region" description="Basic and acidic residues" evidence="1">
    <location>
        <begin position="79"/>
        <end position="92"/>
    </location>
</feature>
<organism evidence="2 3">
    <name type="scientific">Rhodanobacter geophilus</name>
    <dbReference type="NCBI Taxonomy" id="3162488"/>
    <lineage>
        <taxon>Bacteria</taxon>
        <taxon>Pseudomonadati</taxon>
        <taxon>Pseudomonadota</taxon>
        <taxon>Gammaproteobacteria</taxon>
        <taxon>Lysobacterales</taxon>
        <taxon>Rhodanobacteraceae</taxon>
        <taxon>Rhodanobacter</taxon>
    </lineage>
</organism>
<evidence type="ECO:0000256" key="1">
    <source>
        <dbReference type="SAM" id="MobiDB-lite"/>
    </source>
</evidence>
<dbReference type="RefSeq" id="WP_367845215.1">
    <property type="nucleotide sequence ID" value="NZ_JBFOHL010000010.1"/>
</dbReference>
<evidence type="ECO:0008006" key="4">
    <source>
        <dbReference type="Google" id="ProtNLM"/>
    </source>
</evidence>
<name>A0ABV3QSP9_9GAMM</name>
<evidence type="ECO:0000313" key="2">
    <source>
        <dbReference type="EMBL" id="MEW9624908.1"/>
    </source>
</evidence>
<gene>
    <name evidence="2" type="ORF">ABQJ56_11800</name>
</gene>
<keyword evidence="3" id="KW-1185">Reference proteome</keyword>
<sequence>MERRPHIHCPLCAWEPRPDSRWRCTPGEPGSGCGAVWNTFWTAGCCPGCGHHWAMTQCLSCRRASPHEAWYHFPPPEGGEARETKEALETAG</sequence>
<evidence type="ECO:0000313" key="3">
    <source>
        <dbReference type="Proteomes" id="UP001556170"/>
    </source>
</evidence>
<feature type="region of interest" description="Disordered" evidence="1">
    <location>
        <begin position="73"/>
        <end position="92"/>
    </location>
</feature>
<accession>A0ABV3QSP9</accession>
<dbReference type="EMBL" id="JBFOHL010000010">
    <property type="protein sequence ID" value="MEW9624908.1"/>
    <property type="molecule type" value="Genomic_DNA"/>
</dbReference>
<proteinExistence type="predicted"/>
<protein>
    <recommendedName>
        <fullName evidence="4">RanBP2-type domain-containing protein</fullName>
    </recommendedName>
</protein>